<dbReference type="Proteomes" id="UP000653454">
    <property type="component" value="Unassembled WGS sequence"/>
</dbReference>
<dbReference type="SUPFAM" id="SSF53756">
    <property type="entry name" value="UDP-Glycosyltransferase/glycogen phosphorylase"/>
    <property type="match status" value="1"/>
</dbReference>
<feature type="domain" description="Fucosyltransferase C-terminal" evidence="12">
    <location>
        <begin position="88"/>
        <end position="272"/>
    </location>
</feature>
<keyword evidence="6 11" id="KW-0812">Transmembrane</keyword>
<reference evidence="13" key="1">
    <citation type="submission" date="2020-11" db="EMBL/GenBank/DDBJ databases">
        <authorList>
            <person name="Whiteford S."/>
        </authorList>
    </citation>
    <scope>NUCLEOTIDE SEQUENCE</scope>
</reference>
<evidence type="ECO:0000256" key="3">
    <source>
        <dbReference type="ARBA" id="ARBA00008919"/>
    </source>
</evidence>
<evidence type="ECO:0000313" key="13">
    <source>
        <dbReference type="EMBL" id="CAG9093880.1"/>
    </source>
</evidence>
<keyword evidence="14" id="KW-1185">Reference proteome</keyword>
<comment type="pathway">
    <text evidence="2">Protein modification; protein glycosylation.</text>
</comment>
<evidence type="ECO:0000256" key="9">
    <source>
        <dbReference type="ARBA" id="ARBA00023136"/>
    </source>
</evidence>
<dbReference type="InterPro" id="IPR055270">
    <property type="entry name" value="Glyco_tran_10_C"/>
</dbReference>
<organism evidence="13 14">
    <name type="scientific">Plutella xylostella</name>
    <name type="common">Diamondback moth</name>
    <name type="synonym">Plutella maculipennis</name>
    <dbReference type="NCBI Taxonomy" id="51655"/>
    <lineage>
        <taxon>Eukaryota</taxon>
        <taxon>Metazoa</taxon>
        <taxon>Ecdysozoa</taxon>
        <taxon>Arthropoda</taxon>
        <taxon>Hexapoda</taxon>
        <taxon>Insecta</taxon>
        <taxon>Pterygota</taxon>
        <taxon>Neoptera</taxon>
        <taxon>Endopterygota</taxon>
        <taxon>Lepidoptera</taxon>
        <taxon>Glossata</taxon>
        <taxon>Ditrysia</taxon>
        <taxon>Yponomeutoidea</taxon>
        <taxon>Plutellidae</taxon>
        <taxon>Plutella</taxon>
    </lineage>
</organism>
<evidence type="ECO:0000256" key="6">
    <source>
        <dbReference type="ARBA" id="ARBA00022692"/>
    </source>
</evidence>
<dbReference type="PANTHER" id="PTHR11929">
    <property type="entry name" value="ALPHA- 1,3 -FUCOSYLTRANSFERASE"/>
    <property type="match status" value="1"/>
</dbReference>
<gene>
    <name evidence="13" type="ORF">PLXY2_LOCUS1244</name>
</gene>
<evidence type="ECO:0000259" key="12">
    <source>
        <dbReference type="Pfam" id="PF00852"/>
    </source>
</evidence>
<dbReference type="EMBL" id="CAJHNJ030000003">
    <property type="protein sequence ID" value="CAG9093880.1"/>
    <property type="molecule type" value="Genomic_DNA"/>
</dbReference>
<dbReference type="InterPro" id="IPR001503">
    <property type="entry name" value="Glyco_trans_10"/>
</dbReference>
<dbReference type="Gene3D" id="3.40.50.11660">
    <property type="entry name" value="Glycosyl transferase family 10, C-terminal domain"/>
    <property type="match status" value="1"/>
</dbReference>
<keyword evidence="8" id="KW-1133">Transmembrane helix</keyword>
<evidence type="ECO:0000256" key="4">
    <source>
        <dbReference type="ARBA" id="ARBA00022676"/>
    </source>
</evidence>
<dbReference type="PANTHER" id="PTHR11929:SF194">
    <property type="entry name" value="ALPHA-(1,3)-FUCOSYLTRANSFERASE 10"/>
    <property type="match status" value="1"/>
</dbReference>
<dbReference type="OrthoDB" id="9993460at2759"/>
<keyword evidence="7" id="KW-0735">Signal-anchor</keyword>
<protein>
    <recommendedName>
        <fullName evidence="11">Fucosyltransferase</fullName>
        <ecNumber evidence="11">2.4.1.-</ecNumber>
    </recommendedName>
</protein>
<evidence type="ECO:0000256" key="11">
    <source>
        <dbReference type="RuleBase" id="RU003832"/>
    </source>
</evidence>
<accession>A0A8S4DDP1</accession>
<keyword evidence="11" id="KW-0333">Golgi apparatus</keyword>
<dbReference type="EC" id="2.4.1.-" evidence="11"/>
<comment type="similarity">
    <text evidence="3 11">Belongs to the glycosyltransferase 10 family.</text>
</comment>
<keyword evidence="5 11" id="KW-0808">Transferase</keyword>
<evidence type="ECO:0000256" key="7">
    <source>
        <dbReference type="ARBA" id="ARBA00022968"/>
    </source>
</evidence>
<dbReference type="GO" id="GO:0032580">
    <property type="term" value="C:Golgi cisterna membrane"/>
    <property type="evidence" value="ECO:0007669"/>
    <property type="project" value="UniProtKB-SubCell"/>
</dbReference>
<sequence>MNLKNLPMPRNVDKHIWGLFHEESPRNVPELMHPPFLQLFNYSATFSRHSDVPLTLQYLKTIEDITSNEYFISTKEKNSLLSSIAPILFLQSDCDTATERELYVEELMKHIAVDSYGTCLNNRELPHQFQEDYLNKLDDSDFLKFIARYKFVIAIENGVCEDYITEKLWRALKVGTVPIYFGSPSVTDWLPNNKSVILLTEYPTPTLMASHVRNLLASDRKYEEYLEHKLKKIITNKRLILESETYPYQSDTLMAVNEFECLICQIVHERRKGVQKQSIVSKKHYDCPKPMSALTLSANDRNSWIYTWEVALNTAESIYQKVMNTRY</sequence>
<name>A0A8S4DDP1_PLUXY</name>
<keyword evidence="9" id="KW-0472">Membrane</keyword>
<keyword evidence="10" id="KW-0325">Glycoprotein</keyword>
<comment type="subcellular location">
    <subcellularLocation>
        <location evidence="1 11">Golgi apparatus</location>
        <location evidence="1 11">Golgi stack membrane</location>
        <topology evidence="1 11">Single-pass type II membrane protein</topology>
    </subcellularLocation>
</comment>
<keyword evidence="4 11" id="KW-0328">Glycosyltransferase</keyword>
<dbReference type="GO" id="GO:0046920">
    <property type="term" value="F:alpha-(1-&gt;3)-fucosyltransferase activity"/>
    <property type="evidence" value="ECO:0007669"/>
    <property type="project" value="TreeGrafter"/>
</dbReference>
<proteinExistence type="inferred from homology"/>
<dbReference type="AlphaFoldDB" id="A0A8S4DDP1"/>
<evidence type="ECO:0000313" key="14">
    <source>
        <dbReference type="Proteomes" id="UP000653454"/>
    </source>
</evidence>
<dbReference type="FunFam" id="3.40.50.11660:FF:000002">
    <property type="entry name" value="Alpha-(1,3)-fucosyltransferase"/>
    <property type="match status" value="1"/>
</dbReference>
<evidence type="ECO:0000256" key="1">
    <source>
        <dbReference type="ARBA" id="ARBA00004447"/>
    </source>
</evidence>
<comment type="caution">
    <text evidence="13">The sequence shown here is derived from an EMBL/GenBank/DDBJ whole genome shotgun (WGS) entry which is preliminary data.</text>
</comment>
<dbReference type="InterPro" id="IPR038577">
    <property type="entry name" value="GT10-like_C_sf"/>
</dbReference>
<dbReference type="Pfam" id="PF00852">
    <property type="entry name" value="Glyco_transf_10"/>
    <property type="match status" value="1"/>
</dbReference>
<evidence type="ECO:0000256" key="5">
    <source>
        <dbReference type="ARBA" id="ARBA00022679"/>
    </source>
</evidence>
<evidence type="ECO:0000256" key="8">
    <source>
        <dbReference type="ARBA" id="ARBA00022989"/>
    </source>
</evidence>
<evidence type="ECO:0000256" key="2">
    <source>
        <dbReference type="ARBA" id="ARBA00004922"/>
    </source>
</evidence>
<evidence type="ECO:0000256" key="10">
    <source>
        <dbReference type="ARBA" id="ARBA00023180"/>
    </source>
</evidence>